<dbReference type="GO" id="GO:0004519">
    <property type="term" value="F:endonuclease activity"/>
    <property type="evidence" value="ECO:0007669"/>
    <property type="project" value="UniProtKB-KW"/>
</dbReference>
<keyword evidence="6" id="KW-1185">Reference proteome</keyword>
<dbReference type="InterPro" id="IPR000055">
    <property type="entry name" value="Restrct_endonuc_typeI_TRD"/>
</dbReference>
<feature type="domain" description="Type I restriction modification DNA specificity" evidence="4">
    <location>
        <begin position="65"/>
        <end position="153"/>
    </location>
</feature>
<reference evidence="5" key="1">
    <citation type="submission" date="2022-11" db="EMBL/GenBank/DDBJ databases">
        <title>Robbsia betulipollinis sp. nov., isolated from pollen of birch (Betula pendula).</title>
        <authorList>
            <person name="Shi H."/>
            <person name="Ambika Manirajan B."/>
            <person name="Ratering S."/>
            <person name="Geissler-Plaum R."/>
            <person name="Schnell S."/>
        </authorList>
    </citation>
    <scope>NUCLEOTIDE SEQUENCE</scope>
    <source>
        <strain evidence="5">Bb-Pol-6</strain>
    </source>
</reference>
<dbReference type="PANTHER" id="PTHR30408">
    <property type="entry name" value="TYPE-1 RESTRICTION ENZYME ECOKI SPECIFICITY PROTEIN"/>
    <property type="match status" value="1"/>
</dbReference>
<dbReference type="EMBL" id="JAPMXC010000014">
    <property type="protein sequence ID" value="MCY0389875.1"/>
    <property type="molecule type" value="Genomic_DNA"/>
</dbReference>
<dbReference type="Gene3D" id="3.90.220.20">
    <property type="entry name" value="DNA methylase specificity domains"/>
    <property type="match status" value="2"/>
</dbReference>
<accession>A0ABT3ZTJ3</accession>
<evidence type="ECO:0000256" key="3">
    <source>
        <dbReference type="ARBA" id="ARBA00023125"/>
    </source>
</evidence>
<evidence type="ECO:0000259" key="4">
    <source>
        <dbReference type="Pfam" id="PF01420"/>
    </source>
</evidence>
<keyword evidence="5" id="KW-0378">Hydrolase</keyword>
<dbReference type="Proteomes" id="UP001082899">
    <property type="component" value="Unassembled WGS sequence"/>
</dbReference>
<comment type="similarity">
    <text evidence="1">Belongs to the type-I restriction system S methylase family.</text>
</comment>
<dbReference type="GO" id="GO:0016787">
    <property type="term" value="F:hydrolase activity"/>
    <property type="evidence" value="ECO:0007669"/>
    <property type="project" value="UniProtKB-KW"/>
</dbReference>
<evidence type="ECO:0000256" key="2">
    <source>
        <dbReference type="ARBA" id="ARBA00022747"/>
    </source>
</evidence>
<proteinExistence type="inferred from homology"/>
<keyword evidence="3" id="KW-0238">DNA-binding</keyword>
<evidence type="ECO:0000313" key="6">
    <source>
        <dbReference type="Proteomes" id="UP001082899"/>
    </source>
</evidence>
<sequence length="384" mass="42621">MQDLVLGGPKARPSGPTTPTWLLNLDQVESGSGRVLKKEFVAPGDLGPSVHRFEKGTVLYSKLRPYLNKVVVADQSGYATTELVPMRCDTTRVVPQYLAYFLRSPRFLSFASNVVAGAKMPRMVMSEFWKYEVPIPSLEEQRRIAEILDKADALRVKRRETLTYLETLKQAVFEEFWKSSRGNAVESLLGEIADKTRGSFVNGPFGSDLLTSELQLVGVPVVYIRDIRDGEYLRVSEACVSEEKAKALSVCEVRPGDVLVAKVGDPPGIAAIYPSGQSKAIITQDVIRIRVDQRLVLPEFIQAYLNSALGRLRISEFTVAATRARFSLGDFKKMRIELPPLAAQQGFARKIEQICKIKLDCEVDMAKSDSLFASVQHDAFAGTL</sequence>
<dbReference type="PANTHER" id="PTHR30408:SF12">
    <property type="entry name" value="TYPE I RESTRICTION ENZYME MJAVIII SPECIFICITY SUBUNIT"/>
    <property type="match status" value="1"/>
</dbReference>
<dbReference type="Pfam" id="PF01420">
    <property type="entry name" value="Methylase_S"/>
    <property type="match status" value="2"/>
</dbReference>
<dbReference type="RefSeq" id="WP_267849826.1">
    <property type="nucleotide sequence ID" value="NZ_JAPMXC010000014.1"/>
</dbReference>
<dbReference type="EC" id="3.1.21.-" evidence="5"/>
<evidence type="ECO:0000256" key="1">
    <source>
        <dbReference type="ARBA" id="ARBA00010923"/>
    </source>
</evidence>
<keyword evidence="5" id="KW-0540">Nuclease</keyword>
<comment type="caution">
    <text evidence="5">The sequence shown here is derived from an EMBL/GenBank/DDBJ whole genome shotgun (WGS) entry which is preliminary data.</text>
</comment>
<gene>
    <name evidence="5" type="ORF">OVY01_22305</name>
</gene>
<dbReference type="SUPFAM" id="SSF116734">
    <property type="entry name" value="DNA methylase specificity domain"/>
    <property type="match status" value="2"/>
</dbReference>
<dbReference type="InterPro" id="IPR044946">
    <property type="entry name" value="Restrct_endonuc_typeI_TRD_sf"/>
</dbReference>
<keyword evidence="2" id="KW-0680">Restriction system</keyword>
<evidence type="ECO:0000313" key="5">
    <source>
        <dbReference type="EMBL" id="MCY0389875.1"/>
    </source>
</evidence>
<organism evidence="5 6">
    <name type="scientific">Robbsia betulipollinis</name>
    <dbReference type="NCBI Taxonomy" id="2981849"/>
    <lineage>
        <taxon>Bacteria</taxon>
        <taxon>Pseudomonadati</taxon>
        <taxon>Pseudomonadota</taxon>
        <taxon>Betaproteobacteria</taxon>
        <taxon>Burkholderiales</taxon>
        <taxon>Burkholderiaceae</taxon>
        <taxon>Robbsia</taxon>
    </lineage>
</organism>
<dbReference type="InterPro" id="IPR052021">
    <property type="entry name" value="Type-I_RS_S_subunit"/>
</dbReference>
<feature type="domain" description="Type I restriction modification DNA specificity" evidence="4">
    <location>
        <begin position="275"/>
        <end position="356"/>
    </location>
</feature>
<keyword evidence="5" id="KW-0255">Endonuclease</keyword>
<protein>
    <submittedName>
        <fullName evidence="5">Restriction endonuclease subunit S</fullName>
        <ecNumber evidence="5">3.1.21.-</ecNumber>
    </submittedName>
</protein>
<name>A0ABT3ZTJ3_9BURK</name>